<feature type="domain" description="Tr-type G" evidence="11">
    <location>
        <begin position="31"/>
        <end position="296"/>
    </location>
</feature>
<dbReference type="GO" id="GO:0005829">
    <property type="term" value="C:cytosol"/>
    <property type="evidence" value="ECO:0007669"/>
    <property type="project" value="TreeGrafter"/>
</dbReference>
<keyword evidence="4 9" id="KW-0547">Nucleotide-binding</keyword>
<dbReference type="InterPro" id="IPR004548">
    <property type="entry name" value="PrfC"/>
</dbReference>
<dbReference type="PRINTS" id="PR00315">
    <property type="entry name" value="ELONGATNFCT"/>
</dbReference>
<sequence>MAAVEPRSRLYQADRRGSTPVPDVPLNEAALNRRTFAIISHPDAGKTTLTEKLLLRGGAIHLAGEVKAKGERRRARSDWMKIEQQRGISVTTSVMHFIRGAVHYNLLDTPGHEDFSEDTYRTLTAVDSAIMVIDGAKGIEPQTRKLFEVCRMRDVPITTFINKMDRETRDPFELMDQIADELQLDVTPLTWPIGVGQDFMGCYDLVRDRLLLIGADRMESVEVDGLDDPRIADYVPERLLDKLREEAELAREACPDFNIDAFRQGHMTPVFFGSALRNFGVGQVLDALEDYAPPPRAQSTDKRTVDPLEDKVTGFVFKVQANMDPNHRDRIAFVRLVSGRFKRGMKLKHVRSGKPMAIYNPILFFAQDRELAEEAFPGDIIGVPNHGTLRVGDTLSETDELRFTGIPDFAPEILRRVRLDDPMKGKHLQRALESLAEEGVTQVFKPELGANWIVGVVGQLQLDVLAARIEAEYGIKVTLEPAPFETARWVAADDAKTLDTFAGSVRSAMAHDRDGNPVFMARNMWELNHQLQSNPDIRFTKTKERA</sequence>
<dbReference type="GO" id="GO:0097216">
    <property type="term" value="F:guanosine tetraphosphate binding"/>
    <property type="evidence" value="ECO:0007669"/>
    <property type="project" value="UniProtKB-ARBA"/>
</dbReference>
<feature type="compositionally biased region" description="Basic and acidic residues" evidence="10">
    <location>
        <begin position="1"/>
        <end position="17"/>
    </location>
</feature>
<proteinExistence type="inferred from homology"/>
<dbReference type="InterPro" id="IPR009000">
    <property type="entry name" value="Transl_B-barrel_sf"/>
</dbReference>
<dbReference type="InterPro" id="IPR038467">
    <property type="entry name" value="RF3_dom_3_sf"/>
</dbReference>
<keyword evidence="3 9" id="KW-0963">Cytoplasm</keyword>
<dbReference type="EMBL" id="JAGMWN010000001">
    <property type="protein sequence ID" value="MBP5855820.1"/>
    <property type="molecule type" value="Genomic_DNA"/>
</dbReference>
<gene>
    <name evidence="9" type="primary">prfC</name>
    <name evidence="12" type="ORF">KAJ83_02285</name>
</gene>
<organism evidence="12 13">
    <name type="scientific">Marivibrio halodurans</name>
    <dbReference type="NCBI Taxonomy" id="2039722"/>
    <lineage>
        <taxon>Bacteria</taxon>
        <taxon>Pseudomonadati</taxon>
        <taxon>Pseudomonadota</taxon>
        <taxon>Alphaproteobacteria</taxon>
        <taxon>Rhodospirillales</taxon>
        <taxon>Rhodospirillaceae</taxon>
        <taxon>Marivibrio</taxon>
    </lineage>
</organism>
<dbReference type="NCBIfam" id="TIGR00503">
    <property type="entry name" value="prfC"/>
    <property type="match status" value="1"/>
</dbReference>
<evidence type="ECO:0000313" key="12">
    <source>
        <dbReference type="EMBL" id="MBP5855820.1"/>
    </source>
</evidence>
<dbReference type="CDD" id="cd04169">
    <property type="entry name" value="RF3"/>
    <property type="match status" value="1"/>
</dbReference>
<dbReference type="InterPro" id="IPR005225">
    <property type="entry name" value="Small_GTP-bd"/>
</dbReference>
<dbReference type="GO" id="GO:0005525">
    <property type="term" value="F:GTP binding"/>
    <property type="evidence" value="ECO:0007669"/>
    <property type="project" value="UniProtKB-UniRule"/>
</dbReference>
<dbReference type="FunFam" id="3.30.70.3280:FF:000001">
    <property type="entry name" value="Peptide chain release factor 3"/>
    <property type="match status" value="1"/>
</dbReference>
<evidence type="ECO:0000256" key="3">
    <source>
        <dbReference type="ARBA" id="ARBA00022490"/>
    </source>
</evidence>
<dbReference type="Pfam" id="PF00009">
    <property type="entry name" value="GTP_EFTU"/>
    <property type="match status" value="1"/>
</dbReference>
<dbReference type="InterPro" id="IPR041732">
    <property type="entry name" value="RF3_GTP-bd"/>
</dbReference>
<dbReference type="InterPro" id="IPR032090">
    <property type="entry name" value="RF3_C"/>
</dbReference>
<dbReference type="AlphaFoldDB" id="A0A8J7RWR6"/>
<dbReference type="HAMAP" id="MF_00072">
    <property type="entry name" value="Rel_fac_3"/>
    <property type="match status" value="1"/>
</dbReference>
<feature type="binding site" evidence="9">
    <location>
        <begin position="40"/>
        <end position="47"/>
    </location>
    <ligand>
        <name>GTP</name>
        <dbReference type="ChEBI" id="CHEBI:37565"/>
    </ligand>
</feature>
<dbReference type="FunFam" id="2.40.30.10:FF:000040">
    <property type="entry name" value="Peptide chain release factor 3"/>
    <property type="match status" value="1"/>
</dbReference>
<dbReference type="InterPro" id="IPR027417">
    <property type="entry name" value="P-loop_NTPase"/>
</dbReference>
<dbReference type="GO" id="GO:0016150">
    <property type="term" value="F:translation release factor activity, codon nonspecific"/>
    <property type="evidence" value="ECO:0007669"/>
    <property type="project" value="TreeGrafter"/>
</dbReference>
<evidence type="ECO:0000256" key="10">
    <source>
        <dbReference type="SAM" id="MobiDB-lite"/>
    </source>
</evidence>
<keyword evidence="13" id="KW-1185">Reference proteome</keyword>
<dbReference type="Gene3D" id="3.30.70.3280">
    <property type="entry name" value="Peptide chain release factor 3, domain III"/>
    <property type="match status" value="1"/>
</dbReference>
<feature type="binding site" evidence="9">
    <location>
        <begin position="162"/>
        <end position="165"/>
    </location>
    <ligand>
        <name>GTP</name>
        <dbReference type="ChEBI" id="CHEBI:37565"/>
    </ligand>
</feature>
<accession>A0A8J7RWR6</accession>
<name>A0A8J7RWR6_9PROT</name>
<dbReference type="SUPFAM" id="SSF54980">
    <property type="entry name" value="EF-G C-terminal domain-like"/>
    <property type="match status" value="1"/>
</dbReference>
<dbReference type="InterPro" id="IPR031157">
    <property type="entry name" value="G_TR_CS"/>
</dbReference>
<evidence type="ECO:0000256" key="1">
    <source>
        <dbReference type="ARBA" id="ARBA00004496"/>
    </source>
</evidence>
<keyword evidence="6 9" id="KW-0342">GTP-binding</keyword>
<evidence type="ECO:0000259" key="11">
    <source>
        <dbReference type="PROSITE" id="PS51722"/>
    </source>
</evidence>
<comment type="function">
    <text evidence="7 9">Increases the formation of ribosomal termination complexes and stimulates activities of RF-1 and RF-2. It binds guanine nucleotides and has strong preference for UGA stop codons. It may interact directly with the ribosome. The stimulation of RF-1 and RF-2 is significantly reduced by GTP and GDP, but not by GMP.</text>
</comment>
<feature type="region of interest" description="Disordered" evidence="10">
    <location>
        <begin position="1"/>
        <end position="23"/>
    </location>
</feature>
<dbReference type="PROSITE" id="PS51722">
    <property type="entry name" value="G_TR_2"/>
    <property type="match status" value="1"/>
</dbReference>
<dbReference type="NCBIfam" id="TIGR00231">
    <property type="entry name" value="small_GTP"/>
    <property type="match status" value="1"/>
</dbReference>
<dbReference type="NCBIfam" id="NF001964">
    <property type="entry name" value="PRK00741.1"/>
    <property type="match status" value="1"/>
</dbReference>
<dbReference type="Pfam" id="PF22042">
    <property type="entry name" value="EF-G_D2"/>
    <property type="match status" value="1"/>
</dbReference>
<dbReference type="SUPFAM" id="SSF50447">
    <property type="entry name" value="Translation proteins"/>
    <property type="match status" value="1"/>
</dbReference>
<dbReference type="Gene3D" id="2.40.30.10">
    <property type="entry name" value="Translation factors"/>
    <property type="match status" value="1"/>
</dbReference>
<evidence type="ECO:0000256" key="6">
    <source>
        <dbReference type="ARBA" id="ARBA00023134"/>
    </source>
</evidence>
<dbReference type="PANTHER" id="PTHR43556:SF2">
    <property type="entry name" value="PEPTIDE CHAIN RELEASE FACTOR RF3"/>
    <property type="match status" value="1"/>
</dbReference>
<evidence type="ECO:0000256" key="5">
    <source>
        <dbReference type="ARBA" id="ARBA00022917"/>
    </source>
</evidence>
<evidence type="ECO:0000256" key="9">
    <source>
        <dbReference type="HAMAP-Rule" id="MF_00072"/>
    </source>
</evidence>
<keyword evidence="5 9" id="KW-0648">Protein biosynthesis</keyword>
<dbReference type="GO" id="GO:0003924">
    <property type="term" value="F:GTPase activity"/>
    <property type="evidence" value="ECO:0007669"/>
    <property type="project" value="InterPro"/>
</dbReference>
<dbReference type="FunFam" id="3.40.50.300:FF:000542">
    <property type="entry name" value="Peptide chain release factor 3"/>
    <property type="match status" value="1"/>
</dbReference>
<dbReference type="Pfam" id="PF16658">
    <property type="entry name" value="RF3_C"/>
    <property type="match status" value="1"/>
</dbReference>
<feature type="binding site" evidence="9">
    <location>
        <begin position="108"/>
        <end position="112"/>
    </location>
    <ligand>
        <name>GTP</name>
        <dbReference type="ChEBI" id="CHEBI:37565"/>
    </ligand>
</feature>
<dbReference type="InterPro" id="IPR053905">
    <property type="entry name" value="EF-G-like_DII"/>
</dbReference>
<dbReference type="InterPro" id="IPR000795">
    <property type="entry name" value="T_Tr_GTP-bd_dom"/>
</dbReference>
<dbReference type="GO" id="GO:0016149">
    <property type="term" value="F:translation release factor activity, codon specific"/>
    <property type="evidence" value="ECO:0007669"/>
    <property type="project" value="UniProtKB-UniRule"/>
</dbReference>
<dbReference type="Proteomes" id="UP000672602">
    <property type="component" value="Unassembled WGS sequence"/>
</dbReference>
<reference evidence="12" key="1">
    <citation type="submission" date="2021-04" db="EMBL/GenBank/DDBJ databases">
        <authorList>
            <person name="Zhang D.-C."/>
        </authorList>
    </citation>
    <scope>NUCLEOTIDE SEQUENCE</scope>
    <source>
        <strain evidence="12">CGMCC 1.15697</strain>
    </source>
</reference>
<dbReference type="PANTHER" id="PTHR43556">
    <property type="entry name" value="PEPTIDE CHAIN RELEASE FACTOR RF3"/>
    <property type="match status" value="1"/>
</dbReference>
<dbReference type="InterPro" id="IPR035647">
    <property type="entry name" value="EFG_III/V"/>
</dbReference>
<comment type="similarity">
    <text evidence="2 9">Belongs to the TRAFAC class translation factor GTPase superfamily. Classic translation factor GTPase family. PrfC subfamily.</text>
</comment>
<comment type="caution">
    <text evidence="12">The sequence shown here is derived from an EMBL/GenBank/DDBJ whole genome shotgun (WGS) entry which is preliminary data.</text>
</comment>
<protein>
    <recommendedName>
        <fullName evidence="8 9">Peptide chain release factor 3</fullName>
        <shortName evidence="9">RF-3</shortName>
    </recommendedName>
</protein>
<dbReference type="CDD" id="cd16259">
    <property type="entry name" value="RF3_III"/>
    <property type="match status" value="1"/>
</dbReference>
<evidence type="ECO:0000256" key="2">
    <source>
        <dbReference type="ARBA" id="ARBA00009978"/>
    </source>
</evidence>
<evidence type="ECO:0000256" key="8">
    <source>
        <dbReference type="ARBA" id="ARBA00073639"/>
    </source>
</evidence>
<dbReference type="Gene3D" id="3.40.50.300">
    <property type="entry name" value="P-loop containing nucleotide triphosphate hydrolases"/>
    <property type="match status" value="1"/>
</dbReference>
<dbReference type="SUPFAM" id="SSF52540">
    <property type="entry name" value="P-loop containing nucleoside triphosphate hydrolases"/>
    <property type="match status" value="1"/>
</dbReference>
<dbReference type="PROSITE" id="PS00301">
    <property type="entry name" value="G_TR_1"/>
    <property type="match status" value="1"/>
</dbReference>
<dbReference type="GO" id="GO:0006449">
    <property type="term" value="P:regulation of translational termination"/>
    <property type="evidence" value="ECO:0007669"/>
    <property type="project" value="UniProtKB-UniRule"/>
</dbReference>
<evidence type="ECO:0000256" key="4">
    <source>
        <dbReference type="ARBA" id="ARBA00022741"/>
    </source>
</evidence>
<evidence type="ECO:0000256" key="7">
    <source>
        <dbReference type="ARBA" id="ARBA00025017"/>
    </source>
</evidence>
<comment type="subcellular location">
    <subcellularLocation>
        <location evidence="1 9">Cytoplasm</location>
    </subcellularLocation>
</comment>
<evidence type="ECO:0000313" key="13">
    <source>
        <dbReference type="Proteomes" id="UP000672602"/>
    </source>
</evidence>